<reference evidence="2" key="1">
    <citation type="journal article" date="2019" name="Int. J. Syst. Evol. Microbiol.">
        <title>The Global Catalogue of Microorganisms (GCM) 10K type strain sequencing project: providing services to taxonomists for standard genome sequencing and annotation.</title>
        <authorList>
            <consortium name="The Broad Institute Genomics Platform"/>
            <consortium name="The Broad Institute Genome Sequencing Center for Infectious Disease"/>
            <person name="Wu L."/>
            <person name="Ma J."/>
        </authorList>
    </citation>
    <scope>NUCLEOTIDE SEQUENCE [LARGE SCALE GENOMIC DNA]</scope>
    <source>
        <strain evidence="2">JCM 18303</strain>
    </source>
</reference>
<evidence type="ECO:0000313" key="2">
    <source>
        <dbReference type="Proteomes" id="UP001428817"/>
    </source>
</evidence>
<keyword evidence="2" id="KW-1185">Reference proteome</keyword>
<name>A0ABP9QKB4_9PSEU</name>
<sequence length="50" mass="5266">MSAGTHAEGVEMKFNNRAFLELLNFPVVAPTTGQDLSTLLFGSDATPVAV</sequence>
<proteinExistence type="predicted"/>
<accession>A0ABP9QKB4</accession>
<gene>
    <name evidence="1" type="ORF">GCM10023321_50090</name>
</gene>
<dbReference type="EMBL" id="BAABJP010000029">
    <property type="protein sequence ID" value="GAA5163364.1"/>
    <property type="molecule type" value="Genomic_DNA"/>
</dbReference>
<organism evidence="1 2">
    <name type="scientific">Pseudonocardia eucalypti</name>
    <dbReference type="NCBI Taxonomy" id="648755"/>
    <lineage>
        <taxon>Bacteria</taxon>
        <taxon>Bacillati</taxon>
        <taxon>Actinomycetota</taxon>
        <taxon>Actinomycetes</taxon>
        <taxon>Pseudonocardiales</taxon>
        <taxon>Pseudonocardiaceae</taxon>
        <taxon>Pseudonocardia</taxon>
    </lineage>
</organism>
<protein>
    <submittedName>
        <fullName evidence="1">Uncharacterized protein</fullName>
    </submittedName>
</protein>
<comment type="caution">
    <text evidence="1">The sequence shown here is derived from an EMBL/GenBank/DDBJ whole genome shotgun (WGS) entry which is preliminary data.</text>
</comment>
<dbReference type="Proteomes" id="UP001428817">
    <property type="component" value="Unassembled WGS sequence"/>
</dbReference>
<evidence type="ECO:0000313" key="1">
    <source>
        <dbReference type="EMBL" id="GAA5163364.1"/>
    </source>
</evidence>